<dbReference type="Proteomes" id="UP000525078">
    <property type="component" value="Unassembled WGS sequence"/>
</dbReference>
<feature type="transmembrane region" description="Helical" evidence="7">
    <location>
        <begin position="163"/>
        <end position="182"/>
    </location>
</feature>
<dbReference type="GO" id="GO:0016020">
    <property type="term" value="C:membrane"/>
    <property type="evidence" value="ECO:0007669"/>
    <property type="project" value="UniProtKB-SubCell"/>
</dbReference>
<dbReference type="PANTHER" id="PTHR11654">
    <property type="entry name" value="OLIGOPEPTIDE TRANSPORTER-RELATED"/>
    <property type="match status" value="1"/>
</dbReference>
<feature type="compositionally biased region" description="Basic and acidic residues" evidence="6">
    <location>
        <begin position="36"/>
        <end position="47"/>
    </location>
</feature>
<protein>
    <submittedName>
        <fullName evidence="8">Uncharacterized protein</fullName>
    </submittedName>
</protein>
<dbReference type="InterPro" id="IPR036259">
    <property type="entry name" value="MFS_trans_sf"/>
</dbReference>
<evidence type="ECO:0000256" key="4">
    <source>
        <dbReference type="ARBA" id="ARBA00022989"/>
    </source>
</evidence>
<keyword evidence="3 7" id="KW-0812">Transmembrane</keyword>
<dbReference type="InterPro" id="IPR000109">
    <property type="entry name" value="POT_fam"/>
</dbReference>
<dbReference type="Proteomes" id="UP000583929">
    <property type="component" value="Unassembled WGS sequence"/>
</dbReference>
<name>A0A7J6H5N0_CANSA</name>
<dbReference type="Pfam" id="PF00854">
    <property type="entry name" value="PTR2"/>
    <property type="match status" value="1"/>
</dbReference>
<evidence type="ECO:0000313" key="10">
    <source>
        <dbReference type="Proteomes" id="UP000525078"/>
    </source>
</evidence>
<evidence type="ECO:0000256" key="1">
    <source>
        <dbReference type="ARBA" id="ARBA00004141"/>
    </source>
</evidence>
<evidence type="ECO:0000256" key="2">
    <source>
        <dbReference type="ARBA" id="ARBA00005982"/>
    </source>
</evidence>
<proteinExistence type="inferred from homology"/>
<organism evidence="8 10">
    <name type="scientific">Cannabis sativa</name>
    <name type="common">Hemp</name>
    <name type="synonym">Marijuana</name>
    <dbReference type="NCBI Taxonomy" id="3483"/>
    <lineage>
        <taxon>Eukaryota</taxon>
        <taxon>Viridiplantae</taxon>
        <taxon>Streptophyta</taxon>
        <taxon>Embryophyta</taxon>
        <taxon>Tracheophyta</taxon>
        <taxon>Spermatophyta</taxon>
        <taxon>Magnoliopsida</taxon>
        <taxon>eudicotyledons</taxon>
        <taxon>Gunneridae</taxon>
        <taxon>Pentapetalae</taxon>
        <taxon>rosids</taxon>
        <taxon>fabids</taxon>
        <taxon>Rosales</taxon>
        <taxon>Cannabaceae</taxon>
        <taxon>Cannabis</taxon>
    </lineage>
</organism>
<dbReference type="EMBL" id="JAATIP010000028">
    <property type="protein sequence ID" value="KAF4390606.1"/>
    <property type="molecule type" value="Genomic_DNA"/>
</dbReference>
<dbReference type="AlphaFoldDB" id="A0A7J6H5N0"/>
<feature type="compositionally biased region" description="Acidic residues" evidence="6">
    <location>
        <begin position="25"/>
        <end position="35"/>
    </location>
</feature>
<keyword evidence="5 7" id="KW-0472">Membrane</keyword>
<keyword evidence="4 7" id="KW-1133">Transmembrane helix</keyword>
<gene>
    <name evidence="8" type="ORF">F8388_006103</name>
    <name evidence="9" type="ORF">G4B88_006024</name>
</gene>
<evidence type="ECO:0000313" key="8">
    <source>
        <dbReference type="EMBL" id="KAF4390606.1"/>
    </source>
</evidence>
<dbReference type="EMBL" id="JAATIQ010000001">
    <property type="protein sequence ID" value="KAF4404638.1"/>
    <property type="molecule type" value="Genomic_DNA"/>
</dbReference>
<evidence type="ECO:0000256" key="7">
    <source>
        <dbReference type="SAM" id="Phobius"/>
    </source>
</evidence>
<comment type="similarity">
    <text evidence="2">Belongs to the major facilitator superfamily. Proton-dependent oligopeptide transporter (POT/PTR) (TC 2.A.17) family.</text>
</comment>
<evidence type="ECO:0000313" key="11">
    <source>
        <dbReference type="Proteomes" id="UP000583929"/>
    </source>
</evidence>
<evidence type="ECO:0000256" key="5">
    <source>
        <dbReference type="ARBA" id="ARBA00023136"/>
    </source>
</evidence>
<dbReference type="Gene3D" id="1.20.1250.20">
    <property type="entry name" value="MFS general substrate transporter like domains"/>
    <property type="match status" value="1"/>
</dbReference>
<comment type="subcellular location">
    <subcellularLocation>
        <location evidence="1">Membrane</location>
        <topology evidence="1">Multi-pass membrane protein</topology>
    </subcellularLocation>
</comment>
<evidence type="ECO:0000313" key="9">
    <source>
        <dbReference type="EMBL" id="KAF4404638.1"/>
    </source>
</evidence>
<feature type="region of interest" description="Disordered" evidence="6">
    <location>
        <begin position="1"/>
        <end position="53"/>
    </location>
</feature>
<reference evidence="10 11" key="1">
    <citation type="journal article" date="2020" name="bioRxiv">
        <title>Sequence and annotation of 42 cannabis genomes reveals extensive copy number variation in cannabinoid synthesis and pathogen resistance genes.</title>
        <authorList>
            <person name="Mckernan K.J."/>
            <person name="Helbert Y."/>
            <person name="Kane L.T."/>
            <person name="Ebling H."/>
            <person name="Zhang L."/>
            <person name="Liu B."/>
            <person name="Eaton Z."/>
            <person name="Mclaughlin S."/>
            <person name="Kingan S."/>
            <person name="Baybayan P."/>
            <person name="Concepcion G."/>
            <person name="Jordan M."/>
            <person name="Riva A."/>
            <person name="Barbazuk W."/>
            <person name="Harkins T."/>
        </authorList>
    </citation>
    <scope>NUCLEOTIDE SEQUENCE [LARGE SCALE GENOMIC DNA]</scope>
    <source>
        <strain evidence="10 11">cv. Jamaican Lion 4</strain>
        <strain evidence="9">Father</strain>
        <strain evidence="8">Mother</strain>
        <tissue evidence="8">Leaf</tissue>
    </source>
</reference>
<evidence type="ECO:0000256" key="6">
    <source>
        <dbReference type="SAM" id="MobiDB-lite"/>
    </source>
</evidence>
<accession>A0A7J6H5N0</accession>
<dbReference type="GO" id="GO:0022857">
    <property type="term" value="F:transmembrane transporter activity"/>
    <property type="evidence" value="ECO:0007669"/>
    <property type="project" value="InterPro"/>
</dbReference>
<feature type="region of interest" description="Disordered" evidence="6">
    <location>
        <begin position="65"/>
        <end position="101"/>
    </location>
</feature>
<comment type="caution">
    <text evidence="8">The sequence shown here is derived from an EMBL/GenBank/DDBJ whole genome shotgun (WGS) entry which is preliminary data.</text>
</comment>
<keyword evidence="11" id="KW-1185">Reference proteome</keyword>
<evidence type="ECO:0000256" key="3">
    <source>
        <dbReference type="ARBA" id="ARBA00022692"/>
    </source>
</evidence>
<feature type="compositionally biased region" description="Low complexity" evidence="6">
    <location>
        <begin position="65"/>
        <end position="77"/>
    </location>
</feature>
<sequence length="218" mass="24536">MELVGRFEFNQYSVTVKSKPRNPEDDQEGQDEDQKDDYNKNSHKDYEEYYEEDPEVVRLRIKIQTSTAPSKPSTTPSRRTVGPCQSHHESPPATADGAILPPLNRTSRSCTRSEYKKVLFFVSLYVLSVGEGGHKPCVQTFAADQFEEKTAEEKKAKSSFFNWWYLGIVAGATVAIILVIYIQDTFVIVQHSAPTKPVLYFTGATNILYTFGGHAVTV</sequence>